<gene>
    <name evidence="4" type="ORF">ICL16_31935</name>
</gene>
<dbReference type="AlphaFoldDB" id="A0A8J6XKT7"/>
<feature type="transmembrane region" description="Helical" evidence="2">
    <location>
        <begin position="21"/>
        <end position="43"/>
    </location>
</feature>
<keyword evidence="2" id="KW-0472">Membrane</keyword>
<dbReference type="EMBL" id="JACXAE010000098">
    <property type="protein sequence ID" value="MBD2776543.1"/>
    <property type="molecule type" value="Genomic_DNA"/>
</dbReference>
<dbReference type="InterPro" id="IPR011990">
    <property type="entry name" value="TPR-like_helical_dom_sf"/>
</dbReference>
<keyword evidence="1" id="KW-0802">TPR repeat</keyword>
<comment type="caution">
    <text evidence="4">The sequence shown here is derived from an EMBL/GenBank/DDBJ whole genome shotgun (WGS) entry which is preliminary data.</text>
</comment>
<feature type="repeat" description="TPR" evidence="1">
    <location>
        <begin position="349"/>
        <end position="382"/>
    </location>
</feature>
<dbReference type="InterPro" id="IPR024983">
    <property type="entry name" value="CHAT_dom"/>
</dbReference>
<evidence type="ECO:0000259" key="3">
    <source>
        <dbReference type="Pfam" id="PF12770"/>
    </source>
</evidence>
<evidence type="ECO:0000256" key="2">
    <source>
        <dbReference type="SAM" id="Phobius"/>
    </source>
</evidence>
<dbReference type="Gene3D" id="1.25.40.10">
    <property type="entry name" value="Tetratricopeptide repeat domain"/>
    <property type="match status" value="2"/>
</dbReference>
<protein>
    <submittedName>
        <fullName evidence="4">CHAT domain-containing protein</fullName>
    </submittedName>
</protein>
<feature type="repeat" description="TPR" evidence="1">
    <location>
        <begin position="230"/>
        <end position="263"/>
    </location>
</feature>
<feature type="repeat" description="TPR" evidence="1">
    <location>
        <begin position="270"/>
        <end position="303"/>
    </location>
</feature>
<feature type="repeat" description="TPR" evidence="1">
    <location>
        <begin position="190"/>
        <end position="223"/>
    </location>
</feature>
<dbReference type="Proteomes" id="UP000629098">
    <property type="component" value="Unassembled WGS sequence"/>
</dbReference>
<feature type="domain" description="CHAT" evidence="3">
    <location>
        <begin position="640"/>
        <end position="945"/>
    </location>
</feature>
<feature type="repeat" description="TPR" evidence="1">
    <location>
        <begin position="110"/>
        <end position="143"/>
    </location>
</feature>
<dbReference type="Pfam" id="PF13176">
    <property type="entry name" value="TPR_7"/>
    <property type="match status" value="1"/>
</dbReference>
<dbReference type="Pfam" id="PF13181">
    <property type="entry name" value="TPR_8"/>
    <property type="match status" value="2"/>
</dbReference>
<dbReference type="Pfam" id="PF13424">
    <property type="entry name" value="TPR_12"/>
    <property type="match status" value="2"/>
</dbReference>
<proteinExistence type="predicted"/>
<dbReference type="RefSeq" id="WP_190835618.1">
    <property type="nucleotide sequence ID" value="NZ_CAWPPI010000098.1"/>
</dbReference>
<organism evidence="4 5">
    <name type="scientific">Iningainema tapete BLCC-T55</name>
    <dbReference type="NCBI Taxonomy" id="2748662"/>
    <lineage>
        <taxon>Bacteria</taxon>
        <taxon>Bacillati</taxon>
        <taxon>Cyanobacteriota</taxon>
        <taxon>Cyanophyceae</taxon>
        <taxon>Nostocales</taxon>
        <taxon>Scytonemataceae</taxon>
        <taxon>Iningainema tapete</taxon>
    </lineage>
</organism>
<keyword evidence="2" id="KW-1133">Transmembrane helix</keyword>
<dbReference type="PROSITE" id="PS50293">
    <property type="entry name" value="TPR_REGION"/>
    <property type="match status" value="1"/>
</dbReference>
<dbReference type="PROSITE" id="PS50005">
    <property type="entry name" value="TPR"/>
    <property type="match status" value="6"/>
</dbReference>
<evidence type="ECO:0000313" key="5">
    <source>
        <dbReference type="Proteomes" id="UP000629098"/>
    </source>
</evidence>
<keyword evidence="5" id="KW-1185">Reference proteome</keyword>
<keyword evidence="2" id="KW-0812">Transmembrane</keyword>
<dbReference type="SMART" id="SM00028">
    <property type="entry name" value="TPR"/>
    <property type="match status" value="8"/>
</dbReference>
<dbReference type="SUPFAM" id="SSF48452">
    <property type="entry name" value="TPR-like"/>
    <property type="match status" value="3"/>
</dbReference>
<accession>A0A8J6XKT7</accession>
<dbReference type="PANTHER" id="PTHR10098">
    <property type="entry name" value="RAPSYN-RELATED"/>
    <property type="match status" value="1"/>
</dbReference>
<evidence type="ECO:0000256" key="1">
    <source>
        <dbReference type="PROSITE-ProRule" id="PRU00339"/>
    </source>
</evidence>
<dbReference type="InterPro" id="IPR019734">
    <property type="entry name" value="TPR_rpt"/>
</dbReference>
<dbReference type="Pfam" id="PF12770">
    <property type="entry name" value="CHAT"/>
    <property type="match status" value="1"/>
</dbReference>
<evidence type="ECO:0000313" key="4">
    <source>
        <dbReference type="EMBL" id="MBD2776543.1"/>
    </source>
</evidence>
<name>A0A8J6XKT7_9CYAN</name>
<feature type="repeat" description="TPR" evidence="1">
    <location>
        <begin position="150"/>
        <end position="183"/>
    </location>
</feature>
<reference evidence="4" key="1">
    <citation type="submission" date="2020-09" db="EMBL/GenBank/DDBJ databases">
        <title>Iningainema tapete sp. nov. (Scytonemataceae, Cyanobacteria) from greenhouses in central Florida (USA) produces two types of nodularin with biosynthetic potential for microcystin-LR and anabaenopeptins.</title>
        <authorList>
            <person name="Berthold D.E."/>
            <person name="Lefler F.W."/>
            <person name="Huang I.-S."/>
            <person name="Abdulla H."/>
            <person name="Zimba P.V."/>
            <person name="Laughinghouse H.D. IV."/>
        </authorList>
    </citation>
    <scope>NUCLEOTIDE SEQUENCE</scope>
    <source>
        <strain evidence="4">BLCCT55</strain>
    </source>
</reference>
<dbReference type="PANTHER" id="PTHR10098:SF108">
    <property type="entry name" value="TETRATRICOPEPTIDE REPEAT PROTEIN 28"/>
    <property type="match status" value="1"/>
</dbReference>
<sequence>MKNQNKSLVVVTSRTRSLLSLCLRFPVSALFISIFLLSSVVAIPGRMGSSVAQQPTVMQQEETRAAAKRLLQQGAQLYKQGTAQSKGQALIKFEEALKLFYLLDDKGGEALTILGIGRVYSDLGEKQKALSYYNQALPLMRAVGYKAGEAITLSNIGIIYSDLGEKQKALSYYNQSLSLSREVGDKAHEAGTLNNIGAVYSDLGEKQKALSYYNQSLPLLQKAGNKALEATTLNNIGLVYDNLGEKQKALSYYNQSLPLSREVRDKAGEATTLNNIGLVYDNLGEKQTALFYYNQALPLSRAVDDKTVEATTLTNIGLVYDNLGEKQTASYYNQSLPLKRAVGDKTGEARNLNNIGSVYYDLGEKQKALTYFNQALPLLREVEDKALEATTLGNIAFLERSRGNLNAAVTPIKEAINIIEDLRTKVINQELRTSYFASKQGIYKFYIDLLMQLHKKDPSKGYNALALHISERARGRNLLELLAEANVDIRQGVDPKLVAQERSLQQQLNAAELQKSKLLQGQYTNKQLDNIKQLIESLDSQLDDVQAQIRVKSPEYATLTQGNQFDKLVLTLPQIQQQVLDDNTLLLEYSLGKERSYLWLVSKTGITTYELPKGADIQAAAQAFNKELLDKKDSAAIPETGIKLSQMILAPVASQLKQKRLLVVGDGALQTIPFTVLPIPGSSQTPTPLLVQNEIVTLPSASSIGVLRNKFKQRKKLPPKTIAVLADPVFSSDDPRLTNISQSRNAQSRDSNDECLNLGRLQYTENEANYILSLEPNSTKKFSALGFGASVNTAVKPDLSQYQIVHFATHGCISQNNPQSSKLVLSQFDDKGGNIDGDLNLNKIYNLKLPVELVTLSACKTGLGKNVQGEGLVGLTRGFMYAGAKRVVVSLWSVNDLTTASLMQQFYQKMLHQNQNPVAAMRTAQLEMWKSGKAPYYWAAFTIQGEWQ</sequence>